<feature type="transmembrane region" description="Helical" evidence="2">
    <location>
        <begin position="300"/>
        <end position="317"/>
    </location>
</feature>
<proteinExistence type="predicted"/>
<feature type="transmembrane region" description="Helical" evidence="2">
    <location>
        <begin position="510"/>
        <end position="528"/>
    </location>
</feature>
<keyword evidence="4" id="KW-1185">Reference proteome</keyword>
<reference evidence="4" key="1">
    <citation type="journal article" date="2023" name="Commun. Biol.">
        <title>Genome analysis of Parmales, the sister group of diatoms, reveals the evolutionary specialization of diatoms from phago-mixotrophs to photoautotrophs.</title>
        <authorList>
            <person name="Ban H."/>
            <person name="Sato S."/>
            <person name="Yoshikawa S."/>
            <person name="Yamada K."/>
            <person name="Nakamura Y."/>
            <person name="Ichinomiya M."/>
            <person name="Sato N."/>
            <person name="Blanc-Mathieu R."/>
            <person name="Endo H."/>
            <person name="Kuwata A."/>
            <person name="Ogata H."/>
        </authorList>
    </citation>
    <scope>NUCLEOTIDE SEQUENCE [LARGE SCALE GENOMIC DNA]</scope>
    <source>
        <strain evidence="4">NIES 3701</strain>
    </source>
</reference>
<dbReference type="EMBL" id="BRXY01000068">
    <property type="protein sequence ID" value="GMH60890.1"/>
    <property type="molecule type" value="Genomic_DNA"/>
</dbReference>
<feature type="region of interest" description="Disordered" evidence="1">
    <location>
        <begin position="577"/>
        <end position="598"/>
    </location>
</feature>
<feature type="region of interest" description="Disordered" evidence="1">
    <location>
        <begin position="1"/>
        <end position="210"/>
    </location>
</feature>
<feature type="transmembrane region" description="Helical" evidence="2">
    <location>
        <begin position="974"/>
        <end position="996"/>
    </location>
</feature>
<feature type="compositionally biased region" description="Polar residues" evidence="1">
    <location>
        <begin position="175"/>
        <end position="185"/>
    </location>
</feature>
<accession>A0A9W7E0J7</accession>
<feature type="transmembrane region" description="Helical" evidence="2">
    <location>
        <begin position="611"/>
        <end position="630"/>
    </location>
</feature>
<evidence type="ECO:0000256" key="2">
    <source>
        <dbReference type="SAM" id="Phobius"/>
    </source>
</evidence>
<feature type="transmembrane region" description="Helical" evidence="2">
    <location>
        <begin position="266"/>
        <end position="288"/>
    </location>
</feature>
<dbReference type="Proteomes" id="UP001165085">
    <property type="component" value="Unassembled WGS sequence"/>
</dbReference>
<feature type="compositionally biased region" description="Low complexity" evidence="1">
    <location>
        <begin position="158"/>
        <end position="174"/>
    </location>
</feature>
<feature type="compositionally biased region" description="Basic and acidic residues" evidence="1">
    <location>
        <begin position="114"/>
        <end position="125"/>
    </location>
</feature>
<feature type="compositionally biased region" description="Polar residues" evidence="1">
    <location>
        <begin position="29"/>
        <end position="45"/>
    </location>
</feature>
<feature type="compositionally biased region" description="Polar residues" evidence="1">
    <location>
        <begin position="581"/>
        <end position="593"/>
    </location>
</feature>
<feature type="transmembrane region" description="Helical" evidence="2">
    <location>
        <begin position="684"/>
        <end position="705"/>
    </location>
</feature>
<feature type="transmembrane region" description="Helical" evidence="2">
    <location>
        <begin position="885"/>
        <end position="910"/>
    </location>
</feature>
<feature type="transmembrane region" description="Helical" evidence="2">
    <location>
        <begin position="1008"/>
        <end position="1025"/>
    </location>
</feature>
<feature type="transmembrane region" description="Helical" evidence="2">
    <location>
        <begin position="459"/>
        <end position="482"/>
    </location>
</feature>
<feature type="region of interest" description="Disordered" evidence="1">
    <location>
        <begin position="924"/>
        <end position="951"/>
    </location>
</feature>
<comment type="caution">
    <text evidence="3">The sequence shown here is derived from an EMBL/GenBank/DDBJ whole genome shotgun (WGS) entry which is preliminary data.</text>
</comment>
<keyword evidence="2" id="KW-0812">Transmembrane</keyword>
<feature type="transmembrane region" description="Helical" evidence="2">
    <location>
        <begin position="717"/>
        <end position="737"/>
    </location>
</feature>
<feature type="transmembrane region" description="Helical" evidence="2">
    <location>
        <begin position="650"/>
        <end position="672"/>
    </location>
</feature>
<feature type="compositionally biased region" description="Low complexity" evidence="1">
    <location>
        <begin position="52"/>
        <end position="61"/>
    </location>
</feature>
<evidence type="ECO:0000313" key="3">
    <source>
        <dbReference type="EMBL" id="GMH60890.1"/>
    </source>
</evidence>
<dbReference type="OrthoDB" id="10441577at2759"/>
<evidence type="ECO:0000256" key="1">
    <source>
        <dbReference type="SAM" id="MobiDB-lite"/>
    </source>
</evidence>
<protein>
    <submittedName>
        <fullName evidence="3">Uncharacterized protein</fullName>
    </submittedName>
</protein>
<feature type="compositionally biased region" description="Polar residues" evidence="1">
    <location>
        <begin position="62"/>
        <end position="73"/>
    </location>
</feature>
<keyword evidence="2" id="KW-1133">Transmembrane helix</keyword>
<feature type="transmembrane region" description="Helical" evidence="2">
    <location>
        <begin position="1238"/>
        <end position="1262"/>
    </location>
</feature>
<gene>
    <name evidence="3" type="ORF">TrST_g8749</name>
</gene>
<feature type="transmembrane region" description="Helical" evidence="2">
    <location>
        <begin position="329"/>
        <end position="350"/>
    </location>
</feature>
<keyword evidence="2" id="KW-0472">Membrane</keyword>
<feature type="transmembrane region" description="Helical" evidence="2">
    <location>
        <begin position="1212"/>
        <end position="1232"/>
    </location>
</feature>
<feature type="compositionally biased region" description="Low complexity" evidence="1">
    <location>
        <begin position="88"/>
        <end position="100"/>
    </location>
</feature>
<feature type="transmembrane region" description="Helical" evidence="2">
    <location>
        <begin position="1069"/>
        <end position="1090"/>
    </location>
</feature>
<sequence>MNPPSNSSSSSRSRPSPKTRGAKNPLQAPPSSRTGKPANTSTPLQTLKGRKAAAAPSPSSSKTNNAIRLQRASSKGAEPVKDLACKFAAPNADAPPSSDKAAQRMQRASSKGAEPVKDIASKFDTKSSSVSQDEPRPHRASSKGGKPVKVLASKFDQSSHSSPSSSSSPSTHSTELSTFTRSTHGPVTLGGGEDIRSSRAPTSSIPDKKTFRQTMREVDSSVKEYEPYENPFMETSTKKAKKVRKSVSMARQRHGKSQKDDVKSASLVYIIFLLIVTSLYAYANIMFLLSGDKFYLMNKAWSFLPMAGLSCFVGVLLRPKKKIHILTKLQCFLPPVSEVFCALGCIRWSTLYSDTEMLSLNRGDAINASLQTGAAQNYIIISGLRSILWAIIFCLARRVKKRMSEMPDHQLSAFMITRVFGKTLAVGLVQASFFVFDGLRCNLETEDEDRRHRTCERTLFGEVGIGSMISLLLMAFLMSGLVSKKHLEKVVIPIEKVVTFDLKPREVARILLTLVVLVCSLFLFGYYGTTGQFKEEGGDWELYLAITFLASGLGSLVILLVWVFWEIYVEVKAEEEGQGDGSSDSQMIRPTSTGRKRGSTFYETIPKPSRFWTLWAWFCSTAWVTVYIIACLMDKVDEAATLRDLAEGSDVIAILNMMWPLVFLPYYMNIFIHYDDKGDRRATVLLWVHFLQFTLVPQIVWYVTHEEEFHNSKTEDIVLKVFWFLGAIFINLAALWFRQHIAKLGKKSVSEFLVDHVFKVSFAIVFPILYVCFQSFNCIIERHTNQCGNMTLISTKLGGGLVIAWILHCVMYVNSINRPHMEFKYTWNRIAKMQCDKRQVANFLLFFFASLCAMFIFACLTPPTLEEVLDDNWEKRNNTQIRTVNIWSTLLLVCLGLVFFFELIVAMGVMKSFGKKKKKMKKKHEAEGASSSDSSDESGEESDSGDDIEAGRDRGTSLNASTSFHVHFVEECSWIFIMISFFVSVVITALCIEYATQETLESDASWRYAMLISPASTLLFVLSIFMKPKRRDNMYYYFQLFHFFVFAWISTIAMTIGNFRHGNHDLLYGLSHIVLLIVVWTPGWCTLMLVRKLASKLDGFHLSRFLSQIIIRDGLKFLFPIMYFLFQPVACYLSANDGKAFGWYIAPTDAAIEKCRNTQTASIFLSIMVISHMIEKIAMGSVKDAVLYQLGAMTPERVFTLKELGRKQKLQCLLLAIAVICFLGLLAAMDVSETPHEVVLSLAVTGAGVCSLNCFINLFNLFSADFKVSRRRRSQVEIMEKLYKKDKNFNSFEYDEQLHLGVAS</sequence>
<name>A0A9W7E0J7_9STRA</name>
<feature type="transmembrane region" description="Helical" evidence="2">
    <location>
        <begin position="843"/>
        <end position="865"/>
    </location>
</feature>
<evidence type="ECO:0000313" key="4">
    <source>
        <dbReference type="Proteomes" id="UP001165085"/>
    </source>
</evidence>
<feature type="transmembrane region" description="Helical" evidence="2">
    <location>
        <begin position="540"/>
        <end position="565"/>
    </location>
</feature>
<feature type="transmembrane region" description="Helical" evidence="2">
    <location>
        <begin position="378"/>
        <end position="399"/>
    </location>
</feature>
<feature type="compositionally biased region" description="Low complexity" evidence="1">
    <location>
        <begin position="1"/>
        <end position="14"/>
    </location>
</feature>
<feature type="transmembrane region" description="Helical" evidence="2">
    <location>
        <begin position="1037"/>
        <end position="1057"/>
    </location>
</feature>
<feature type="transmembrane region" description="Helical" evidence="2">
    <location>
        <begin position="757"/>
        <end position="777"/>
    </location>
</feature>
<organism evidence="3 4">
    <name type="scientific">Triparma strigata</name>
    <dbReference type="NCBI Taxonomy" id="1606541"/>
    <lineage>
        <taxon>Eukaryota</taxon>
        <taxon>Sar</taxon>
        <taxon>Stramenopiles</taxon>
        <taxon>Ochrophyta</taxon>
        <taxon>Bolidophyceae</taxon>
        <taxon>Parmales</taxon>
        <taxon>Triparmaceae</taxon>
        <taxon>Triparma</taxon>
    </lineage>
</organism>
<feature type="compositionally biased region" description="Acidic residues" evidence="1">
    <location>
        <begin position="934"/>
        <end position="948"/>
    </location>
</feature>